<dbReference type="Gene3D" id="3.40.50.300">
    <property type="entry name" value="P-loop containing nucleotide triphosphate hydrolases"/>
    <property type="match status" value="1"/>
</dbReference>
<dbReference type="RefSeq" id="WP_015148618.1">
    <property type="nucleotide sequence ID" value="NC_019693.1"/>
</dbReference>
<feature type="coiled-coil region" evidence="5">
    <location>
        <begin position="1491"/>
        <end position="1518"/>
    </location>
</feature>
<dbReference type="GO" id="GO:0005524">
    <property type="term" value="F:ATP binding"/>
    <property type="evidence" value="ECO:0007669"/>
    <property type="project" value="InterPro"/>
</dbReference>
<dbReference type="InterPro" id="IPR029016">
    <property type="entry name" value="GAF-like_dom_sf"/>
</dbReference>
<dbReference type="CDD" id="cd14014">
    <property type="entry name" value="STKc_PknB_like"/>
    <property type="match status" value="1"/>
</dbReference>
<dbReference type="InterPro" id="IPR041664">
    <property type="entry name" value="AAA_16"/>
</dbReference>
<keyword evidence="4" id="KW-0902">Two-component regulatory system</keyword>
<dbReference type="SUPFAM" id="SSF52540">
    <property type="entry name" value="P-loop containing nucleoside triphosphate hydrolases"/>
    <property type="match status" value="1"/>
</dbReference>
<dbReference type="GO" id="GO:0000155">
    <property type="term" value="F:phosphorelay sensor kinase activity"/>
    <property type="evidence" value="ECO:0007669"/>
    <property type="project" value="InterPro"/>
</dbReference>
<evidence type="ECO:0000256" key="3">
    <source>
        <dbReference type="ARBA" id="ARBA00022777"/>
    </source>
</evidence>
<keyword evidence="9" id="KW-1185">Reference proteome</keyword>
<dbReference type="SMART" id="SM00065">
    <property type="entry name" value="GAF"/>
    <property type="match status" value="1"/>
</dbReference>
<dbReference type="Gene3D" id="3.30.565.10">
    <property type="entry name" value="Histidine kinase-like ATPase, C-terminal domain"/>
    <property type="match status" value="1"/>
</dbReference>
<dbReference type="InterPro" id="IPR036097">
    <property type="entry name" value="HisK_dim/P_sf"/>
</dbReference>
<dbReference type="PROSITE" id="PS50011">
    <property type="entry name" value="PROTEIN_KINASE_DOM"/>
    <property type="match status" value="1"/>
</dbReference>
<dbReference type="InterPro" id="IPR027417">
    <property type="entry name" value="P-loop_NTPase"/>
</dbReference>
<evidence type="ECO:0000256" key="5">
    <source>
        <dbReference type="SAM" id="Coils"/>
    </source>
</evidence>
<dbReference type="InterPro" id="IPR036890">
    <property type="entry name" value="HATPase_C_sf"/>
</dbReference>
<dbReference type="SUPFAM" id="SSF48452">
    <property type="entry name" value="TPR-like"/>
    <property type="match status" value="1"/>
</dbReference>
<protein>
    <recommendedName>
        <fullName evidence="2">histidine kinase</fullName>
        <ecNumber evidence="2">2.7.13.3</ecNumber>
    </recommendedName>
</protein>
<dbReference type="PROSITE" id="PS00108">
    <property type="entry name" value="PROTEIN_KINASE_ST"/>
    <property type="match status" value="1"/>
</dbReference>
<evidence type="ECO:0000259" key="7">
    <source>
        <dbReference type="PROSITE" id="PS50109"/>
    </source>
</evidence>
<keyword evidence="3" id="KW-0808">Transferase</keyword>
<dbReference type="InterPro" id="IPR005467">
    <property type="entry name" value="His_kinase_dom"/>
</dbReference>
<dbReference type="Gene3D" id="1.10.510.10">
    <property type="entry name" value="Transferase(Phosphotransferase) domain 1"/>
    <property type="match status" value="1"/>
</dbReference>
<accession>K9TIJ9</accession>
<dbReference type="OrthoDB" id="573511at2"/>
<dbReference type="Gene3D" id="1.10.287.130">
    <property type="match status" value="1"/>
</dbReference>
<dbReference type="InterPro" id="IPR019734">
    <property type="entry name" value="TPR_rpt"/>
</dbReference>
<dbReference type="PRINTS" id="PR00344">
    <property type="entry name" value="BCTRLSENSOR"/>
</dbReference>
<sequence length="1783" mass="199373">MSLALSGYQIGQAIYTGARTLVYQGQRESDNKLVIIKFFSAQYPTFGELLQFRNQYTIAKNLDIPGIVQPLSLERLGNSYALVMEDWGGLSLSQYCQQQSLNLADMLDVALQLATILHNLHQQRVIHKDIKPANVLIHPESKQVKLIDFSIASLLPKETQEIQNPNILEGTLAYLAPEQTGRMNRGIDYRADFYALGVTLYQLLSGQLPFESDDPLELLHCHIAKVPVPVEQVNPSVPGMVGAIVAKLMAKNAEDRYQSALGLQHDLEQCLTQWQETGEISEFELGERDLSDRFNIPEKLYGRETEVQALLKAFERVSQGASELMLVAGFSGIGKTAVVNEVHKPITQQKGYFIKGKFDQFNRNIPLSAFVQALRDLMGQLLCESDAQLAQWQARILDAVGENGQVLIEVIPELEQVMGQQPAAPELSGSAVQNRFNLLFQKFIQVFTTAAHPLTIFLDDLQWADAASLQLLKVLMDDNGYLLVLGAYRDNEVSPAHPLMLTIAELKQANFTVNTITLTPLSLEHTNRLIADTLKCDQALAKPLTELVDRKTQGNPFFTTQFLKALHEDGYISFDQDRGYWQCDMVQVNALALTDDVVEFMALQLQKLSAETQQILKLAACIGNQFDLATLAIVFEQSPTETAIALWKALQEGLIVPTTQVYKFFQSEETEQVGGENSVNPIYRFLHDRVQQAAYSQIPENQKQSTHFSIGQLLLANLSGTKREDRLFEIVNHLNLSRGLLTQASQKEELAQLNGLAGTKAKAATAYTSALAYTTAGIELLSSDCWESQYDLSFSLSKERAEVEYLNGNFAKAEEWLHLTIDKAKTALEKAEVYNMAIMQYTLQAKYPEAIQAGRQALALVNIDLPEVDLDTIRDKELAIIQATLCDRPFMELANLPLMAQPEQKMAIKLLISMGPPTYRSHQTLWSVICAKAMNLCLQYGNTPEIGYIYPAFGGLRGYALNNYQGTGELLKVTLQLIQSFNNKSAESIAYLMIGSSLRHWSDPLSQASEDYLSSYRVGLESSNLQYAAYAFGHNMYCRFYQSVGLELLFREVGESLAFSQKYKNQWAIDLFLGGQIILSEFMGMPFGLRESDYLAQCRQHKNSQVICIFNILKSQLLLFFDRVEDAYYYGQQAEAEIINVAPQGLLPYAYHCFIYALLLIARYSSLSKTEQLSSWEKISQYQRQLEIWSNNNRVNFLHLCCLVKAESARLFGNYAEAIENYDRAIASAKAHGFIQEEALANELAAKFYLDWGKEKVAVGYMQDAYYCYTRWGAKAKVDDLETRYPQLLQPILQSANQPLTLLETLATIAAPAYSIHATSSKNTSSSSINQTLDFAALLQISQTFASTIALDELLQTLTQTMLENSGADQCVLILCEESQWQVRVMANLEQVTLQSVPLENNPSVPFKLIQYVKNTVTTVAIDDLKTDLPVIDDYLYHHQPKSVLCLPILNQGNLRAILYLENCSTRGVFTGDRILILNFLCTQAAISLENASLYQKAQNYAQQLEQSQLQIVQSEKMASLGNLVAGVAHEVNNPIGFLNGSINNATDYVQDLLDYIALYQQHHPNPATPVQEKAESIDLEYLCEDLPKVLNSMQGATDRIKSISTSLRTFSRADTEYKVSANLHEGIDSTLLILKYRLKANQFRPAIQVITNYGRIPSITCFPGQLNQVFMNILANAIDMFDEMAQTRSFAELAANPQQITIGTVARENQMQISIRDNGQGMSKAVKARIFDHLFTTKAVGKGTGLGLAIARQIVVETHGGRLQVNSQIGQGTEFVISLPQH</sequence>
<evidence type="ECO:0000256" key="2">
    <source>
        <dbReference type="ARBA" id="ARBA00012438"/>
    </source>
</evidence>
<dbReference type="HOGENOM" id="CLU_000445_34_0_3"/>
<dbReference type="InterPro" id="IPR003018">
    <property type="entry name" value="GAF"/>
</dbReference>
<dbReference type="Proteomes" id="UP000010367">
    <property type="component" value="Chromosome"/>
</dbReference>
<dbReference type="InterPro" id="IPR003594">
    <property type="entry name" value="HATPase_dom"/>
</dbReference>
<dbReference type="Gene3D" id="3.30.450.40">
    <property type="match status" value="1"/>
</dbReference>
<dbReference type="PANTHER" id="PTHR43642">
    <property type="entry name" value="HYBRID SIGNAL TRANSDUCTION HISTIDINE KINASE G"/>
    <property type="match status" value="1"/>
</dbReference>
<dbReference type="eggNOG" id="COG4191">
    <property type="taxonomic scope" value="Bacteria"/>
</dbReference>
<dbReference type="PANTHER" id="PTHR43642:SF1">
    <property type="entry name" value="HYBRID SIGNAL TRANSDUCTION HISTIDINE KINASE G"/>
    <property type="match status" value="1"/>
</dbReference>
<proteinExistence type="predicted"/>
<dbReference type="Pfam" id="PF02518">
    <property type="entry name" value="HATPase_c"/>
    <property type="match status" value="1"/>
</dbReference>
<dbReference type="InterPro" id="IPR000719">
    <property type="entry name" value="Prot_kinase_dom"/>
</dbReference>
<gene>
    <name evidence="8" type="ORF">Oscil6304_2348</name>
</gene>
<feature type="domain" description="Protein kinase" evidence="6">
    <location>
        <begin position="8"/>
        <end position="268"/>
    </location>
</feature>
<dbReference type="Pfam" id="PF13191">
    <property type="entry name" value="AAA_16"/>
    <property type="match status" value="1"/>
</dbReference>
<keyword evidence="5" id="KW-0175">Coiled coil</keyword>
<dbReference type="Pfam" id="PF00069">
    <property type="entry name" value="Pkinase"/>
    <property type="match status" value="1"/>
</dbReference>
<dbReference type="InterPro" id="IPR011009">
    <property type="entry name" value="Kinase-like_dom_sf"/>
</dbReference>
<dbReference type="EMBL" id="CP003607">
    <property type="protein sequence ID" value="AFY81976.1"/>
    <property type="molecule type" value="Genomic_DNA"/>
</dbReference>
<evidence type="ECO:0000256" key="1">
    <source>
        <dbReference type="ARBA" id="ARBA00000085"/>
    </source>
</evidence>
<comment type="catalytic activity">
    <reaction evidence="1">
        <text>ATP + protein L-histidine = ADP + protein N-phospho-L-histidine.</text>
        <dbReference type="EC" id="2.7.13.3"/>
    </reaction>
</comment>
<dbReference type="InterPro" id="IPR004358">
    <property type="entry name" value="Sig_transdc_His_kin-like_C"/>
</dbReference>
<dbReference type="SUPFAM" id="SSF56112">
    <property type="entry name" value="Protein kinase-like (PK-like)"/>
    <property type="match status" value="1"/>
</dbReference>
<dbReference type="KEGG" id="oac:Oscil6304_2348"/>
<dbReference type="SMART" id="SM00220">
    <property type="entry name" value="S_TKc"/>
    <property type="match status" value="1"/>
</dbReference>
<dbReference type="eggNOG" id="COG0515">
    <property type="taxonomic scope" value="Bacteria"/>
</dbReference>
<dbReference type="InterPro" id="IPR008271">
    <property type="entry name" value="Ser/Thr_kinase_AS"/>
</dbReference>
<dbReference type="SMART" id="SM00387">
    <property type="entry name" value="HATPase_c"/>
    <property type="match status" value="1"/>
</dbReference>
<dbReference type="SMART" id="SM00028">
    <property type="entry name" value="TPR"/>
    <property type="match status" value="3"/>
</dbReference>
<organism evidence="8 9">
    <name type="scientific">Oscillatoria acuminata PCC 6304</name>
    <dbReference type="NCBI Taxonomy" id="56110"/>
    <lineage>
        <taxon>Bacteria</taxon>
        <taxon>Bacillati</taxon>
        <taxon>Cyanobacteriota</taxon>
        <taxon>Cyanophyceae</taxon>
        <taxon>Oscillatoriophycideae</taxon>
        <taxon>Oscillatoriales</taxon>
        <taxon>Oscillatoriaceae</taxon>
        <taxon>Oscillatoria</taxon>
    </lineage>
</organism>
<dbReference type="InterPro" id="IPR053159">
    <property type="entry name" value="Hybrid_Histidine_Kinase"/>
</dbReference>
<dbReference type="SUPFAM" id="SSF55874">
    <property type="entry name" value="ATPase domain of HSP90 chaperone/DNA topoisomerase II/histidine kinase"/>
    <property type="match status" value="1"/>
</dbReference>
<feature type="domain" description="Histidine kinase" evidence="7">
    <location>
        <begin position="1527"/>
        <end position="1783"/>
    </location>
</feature>
<dbReference type="EC" id="2.7.13.3" evidence="2"/>
<dbReference type="SUPFAM" id="SSF55781">
    <property type="entry name" value="GAF domain-like"/>
    <property type="match status" value="1"/>
</dbReference>
<evidence type="ECO:0000313" key="9">
    <source>
        <dbReference type="Proteomes" id="UP000010367"/>
    </source>
</evidence>
<dbReference type="SUPFAM" id="SSF47384">
    <property type="entry name" value="Homodimeric domain of signal transducing histidine kinase"/>
    <property type="match status" value="1"/>
</dbReference>
<dbReference type="eggNOG" id="COG3899">
    <property type="taxonomic scope" value="Bacteria"/>
</dbReference>
<dbReference type="InParanoid" id="K9TIJ9"/>
<name>K9TIJ9_9CYAN</name>
<reference evidence="8 9" key="1">
    <citation type="submission" date="2012-06" db="EMBL/GenBank/DDBJ databases">
        <title>Finished chromosome of genome of Oscillatoria acuminata PCC 6304.</title>
        <authorList>
            <consortium name="US DOE Joint Genome Institute"/>
            <person name="Gugger M."/>
            <person name="Coursin T."/>
            <person name="Rippka R."/>
            <person name="Tandeau De Marsac N."/>
            <person name="Huntemann M."/>
            <person name="Wei C.-L."/>
            <person name="Han J."/>
            <person name="Detter J.C."/>
            <person name="Han C."/>
            <person name="Tapia R."/>
            <person name="Davenport K."/>
            <person name="Daligault H."/>
            <person name="Erkkila T."/>
            <person name="Gu W."/>
            <person name="Munk A.C.C."/>
            <person name="Teshima H."/>
            <person name="Xu Y."/>
            <person name="Chain P."/>
            <person name="Chen A."/>
            <person name="Krypides N."/>
            <person name="Mavromatis K."/>
            <person name="Markowitz V."/>
            <person name="Szeto E."/>
            <person name="Ivanova N."/>
            <person name="Mikhailova N."/>
            <person name="Ovchinnikova G."/>
            <person name="Pagani I."/>
            <person name="Pati A."/>
            <person name="Goodwin L."/>
            <person name="Peters L."/>
            <person name="Pitluck S."/>
            <person name="Woyke T."/>
            <person name="Kerfeld C."/>
        </authorList>
    </citation>
    <scope>NUCLEOTIDE SEQUENCE [LARGE SCALE GENOMIC DNA]</scope>
    <source>
        <strain evidence="8 9">PCC 6304</strain>
    </source>
</reference>
<evidence type="ECO:0000313" key="8">
    <source>
        <dbReference type="EMBL" id="AFY81976.1"/>
    </source>
</evidence>
<keyword evidence="3" id="KW-0418">Kinase</keyword>
<dbReference type="InterPro" id="IPR011990">
    <property type="entry name" value="TPR-like_helical_dom_sf"/>
</dbReference>
<dbReference type="PROSITE" id="PS50109">
    <property type="entry name" value="HIS_KIN"/>
    <property type="match status" value="1"/>
</dbReference>
<evidence type="ECO:0000256" key="4">
    <source>
        <dbReference type="ARBA" id="ARBA00023012"/>
    </source>
</evidence>
<dbReference type="STRING" id="56110.Oscil6304_2348"/>
<dbReference type="Pfam" id="PF01590">
    <property type="entry name" value="GAF"/>
    <property type="match status" value="1"/>
</dbReference>
<evidence type="ECO:0000259" key="6">
    <source>
        <dbReference type="PROSITE" id="PS50011"/>
    </source>
</evidence>